<feature type="signal peptide" evidence="1">
    <location>
        <begin position="1"/>
        <end position="25"/>
    </location>
</feature>
<feature type="chain" id="PRO_5036745894" description="Lipoprotein" evidence="1">
    <location>
        <begin position="26"/>
        <end position="50"/>
    </location>
</feature>
<evidence type="ECO:0008006" key="4">
    <source>
        <dbReference type="Google" id="ProtNLM"/>
    </source>
</evidence>
<sequence>MKIQKNTLQAIAVAVAVTAVTAACAVDNVGPKEKQAKTKVIDNCPACGLG</sequence>
<evidence type="ECO:0000313" key="2">
    <source>
        <dbReference type="EMBL" id="CAG4989679.1"/>
    </source>
</evidence>
<accession>A0A916J8A4</accession>
<dbReference type="Proteomes" id="UP000680038">
    <property type="component" value="Unassembled WGS sequence"/>
</dbReference>
<evidence type="ECO:0000313" key="3">
    <source>
        <dbReference type="Proteomes" id="UP000680038"/>
    </source>
</evidence>
<reference evidence="2" key="1">
    <citation type="submission" date="2021-04" db="EMBL/GenBank/DDBJ databases">
        <authorList>
            <person name="Rodrigo-Torres L."/>
            <person name="Arahal R. D."/>
            <person name="Lucena T."/>
        </authorList>
    </citation>
    <scope>NUCLEOTIDE SEQUENCE</scope>
    <source>
        <strain evidence="2">CECT 9275</strain>
    </source>
</reference>
<name>A0A916J8A4_9BACT</name>
<evidence type="ECO:0000256" key="1">
    <source>
        <dbReference type="SAM" id="SignalP"/>
    </source>
</evidence>
<dbReference type="PROSITE" id="PS51257">
    <property type="entry name" value="PROKAR_LIPOPROTEIN"/>
    <property type="match status" value="1"/>
</dbReference>
<organism evidence="2 3">
    <name type="scientific">Dyadobacter helix</name>
    <dbReference type="NCBI Taxonomy" id="2822344"/>
    <lineage>
        <taxon>Bacteria</taxon>
        <taxon>Pseudomonadati</taxon>
        <taxon>Bacteroidota</taxon>
        <taxon>Cytophagia</taxon>
        <taxon>Cytophagales</taxon>
        <taxon>Spirosomataceae</taxon>
        <taxon>Dyadobacter</taxon>
    </lineage>
</organism>
<dbReference type="EMBL" id="CAJRAF010000001">
    <property type="protein sequence ID" value="CAG4989679.1"/>
    <property type="molecule type" value="Genomic_DNA"/>
</dbReference>
<dbReference type="AlphaFoldDB" id="A0A916J8A4"/>
<proteinExistence type="predicted"/>
<comment type="caution">
    <text evidence="2">The sequence shown here is derived from an EMBL/GenBank/DDBJ whole genome shotgun (WGS) entry which is preliminary data.</text>
</comment>
<keyword evidence="3" id="KW-1185">Reference proteome</keyword>
<dbReference type="RefSeq" id="WP_215237123.1">
    <property type="nucleotide sequence ID" value="NZ_CAJRAF010000001.1"/>
</dbReference>
<keyword evidence="1" id="KW-0732">Signal</keyword>
<gene>
    <name evidence="2" type="ORF">DYBT9275_00342</name>
</gene>
<protein>
    <recommendedName>
        <fullName evidence="4">Lipoprotein</fullName>
    </recommendedName>
</protein>